<dbReference type="AlphaFoldDB" id="A0A438D738"/>
<dbReference type="Proteomes" id="UP000288805">
    <property type="component" value="Unassembled WGS sequence"/>
</dbReference>
<sequence length="106" mass="11406">MTFTAMDFTTTSLPRRTNIANANGVTSPVTGAGTVTSSPKLQLHNTLFVSSLSHKLLSVSQVTSDLNCIVLMYPTFCLLQDILTKEIIGCGTKRGGLYYMEDLSVG</sequence>
<accession>A0A438D738</accession>
<reference evidence="1 2" key="1">
    <citation type="journal article" date="2018" name="PLoS Genet.">
        <title>Population sequencing reveals clonal diversity and ancestral inbreeding in the grapevine cultivar Chardonnay.</title>
        <authorList>
            <person name="Roach M.J."/>
            <person name="Johnson D.L."/>
            <person name="Bohlmann J."/>
            <person name="van Vuuren H.J."/>
            <person name="Jones S.J."/>
            <person name="Pretorius I.S."/>
            <person name="Schmidt S.A."/>
            <person name="Borneman A.R."/>
        </authorList>
    </citation>
    <scope>NUCLEOTIDE SEQUENCE [LARGE SCALE GENOMIC DNA]</scope>
    <source>
        <strain evidence="2">cv. Chardonnay</strain>
        <tissue evidence="1">Leaf</tissue>
    </source>
</reference>
<proteinExistence type="predicted"/>
<gene>
    <name evidence="1" type="ORF">CK203_100339</name>
</gene>
<name>A0A438D738_VITVI</name>
<comment type="caution">
    <text evidence="1">The sequence shown here is derived from an EMBL/GenBank/DDBJ whole genome shotgun (WGS) entry which is preliminary data.</text>
</comment>
<dbReference type="EMBL" id="QGNW01001763">
    <property type="protein sequence ID" value="RVW31268.1"/>
    <property type="molecule type" value="Genomic_DNA"/>
</dbReference>
<protein>
    <submittedName>
        <fullName evidence="1">Uncharacterized protein</fullName>
    </submittedName>
</protein>
<evidence type="ECO:0000313" key="2">
    <source>
        <dbReference type="Proteomes" id="UP000288805"/>
    </source>
</evidence>
<organism evidence="1 2">
    <name type="scientific">Vitis vinifera</name>
    <name type="common">Grape</name>
    <dbReference type="NCBI Taxonomy" id="29760"/>
    <lineage>
        <taxon>Eukaryota</taxon>
        <taxon>Viridiplantae</taxon>
        <taxon>Streptophyta</taxon>
        <taxon>Embryophyta</taxon>
        <taxon>Tracheophyta</taxon>
        <taxon>Spermatophyta</taxon>
        <taxon>Magnoliopsida</taxon>
        <taxon>eudicotyledons</taxon>
        <taxon>Gunneridae</taxon>
        <taxon>Pentapetalae</taxon>
        <taxon>rosids</taxon>
        <taxon>Vitales</taxon>
        <taxon>Vitaceae</taxon>
        <taxon>Viteae</taxon>
        <taxon>Vitis</taxon>
    </lineage>
</organism>
<evidence type="ECO:0000313" key="1">
    <source>
        <dbReference type="EMBL" id="RVW31268.1"/>
    </source>
</evidence>